<comment type="subcellular location">
    <subcellularLocation>
        <location evidence="1">Membrane</location>
        <topology evidence="1">Multi-pass membrane protein</topology>
    </subcellularLocation>
</comment>
<dbReference type="GO" id="GO:0022857">
    <property type="term" value="F:transmembrane transporter activity"/>
    <property type="evidence" value="ECO:0007669"/>
    <property type="project" value="InterPro"/>
</dbReference>
<organism evidence="7">
    <name type="scientific">Photinus pyralis</name>
    <name type="common">Common eastern firefly</name>
    <name type="synonym">Lampyris pyralis</name>
    <dbReference type="NCBI Taxonomy" id="7054"/>
    <lineage>
        <taxon>Eukaryota</taxon>
        <taxon>Metazoa</taxon>
        <taxon>Ecdysozoa</taxon>
        <taxon>Arthropoda</taxon>
        <taxon>Hexapoda</taxon>
        <taxon>Insecta</taxon>
        <taxon>Pterygota</taxon>
        <taxon>Neoptera</taxon>
        <taxon>Endopterygota</taxon>
        <taxon>Coleoptera</taxon>
        <taxon>Polyphaga</taxon>
        <taxon>Elateriformia</taxon>
        <taxon>Elateroidea</taxon>
        <taxon>Lampyridae</taxon>
        <taxon>Lampyrinae</taxon>
        <taxon>Photinus</taxon>
    </lineage>
</organism>
<feature type="transmembrane region" description="Helical" evidence="5">
    <location>
        <begin position="173"/>
        <end position="194"/>
    </location>
</feature>
<evidence type="ECO:0000256" key="1">
    <source>
        <dbReference type="ARBA" id="ARBA00004141"/>
    </source>
</evidence>
<dbReference type="InParanoid" id="A0A1Y1LMZ7"/>
<keyword evidence="3 5" id="KW-1133">Transmembrane helix</keyword>
<dbReference type="InterPro" id="IPR050549">
    <property type="entry name" value="MFS_Trehalose_Transporter"/>
</dbReference>
<keyword evidence="4 5" id="KW-0472">Membrane</keyword>
<feature type="transmembrane region" description="Helical" evidence="5">
    <location>
        <begin position="61"/>
        <end position="79"/>
    </location>
</feature>
<evidence type="ECO:0000256" key="2">
    <source>
        <dbReference type="ARBA" id="ARBA00022692"/>
    </source>
</evidence>
<evidence type="ECO:0000256" key="4">
    <source>
        <dbReference type="ARBA" id="ARBA00023136"/>
    </source>
</evidence>
<evidence type="ECO:0000313" key="8">
    <source>
        <dbReference type="EMBL" id="KAB0791098.1"/>
    </source>
</evidence>
<reference evidence="8" key="3">
    <citation type="submission" date="2019-08" db="EMBL/GenBank/DDBJ databases">
        <authorList>
            <consortium name="Photinus pyralis genome working group"/>
            <person name="Fallon T.R."/>
            <person name="Sander Lower S.E."/>
            <person name="Weng J.-K."/>
        </authorList>
    </citation>
    <scope>NUCLEOTIDE SEQUENCE</scope>
    <source>
        <strain evidence="8">1611_PpyrPB1</strain>
        <tissue evidence="8">Whole body</tissue>
    </source>
</reference>
<reference evidence="7" key="1">
    <citation type="journal article" date="2016" name="Sci. Rep.">
        <title>Molecular characterization of firefly nuptial gifts: a multi-omics approach sheds light on postcopulatory sexual selection.</title>
        <authorList>
            <person name="Al-Wathiqui N."/>
            <person name="Fallon T.R."/>
            <person name="South A."/>
            <person name="Weng J.K."/>
            <person name="Lewis S.M."/>
        </authorList>
    </citation>
    <scope>NUCLEOTIDE SEQUENCE</scope>
</reference>
<dbReference type="GO" id="GO:0016020">
    <property type="term" value="C:membrane"/>
    <property type="evidence" value="ECO:0007669"/>
    <property type="project" value="UniProtKB-SubCell"/>
</dbReference>
<dbReference type="EMBL" id="GEZM01053025">
    <property type="protein sequence ID" value="JAV74218.1"/>
    <property type="molecule type" value="Transcribed_RNA"/>
</dbReference>
<feature type="domain" description="Major facilitator superfamily (MFS) profile" evidence="6">
    <location>
        <begin position="21"/>
        <end position="289"/>
    </location>
</feature>
<evidence type="ECO:0000313" key="7">
    <source>
        <dbReference type="EMBL" id="JAV74218.1"/>
    </source>
</evidence>
<dbReference type="PROSITE" id="PS50850">
    <property type="entry name" value="MFS"/>
    <property type="match status" value="1"/>
</dbReference>
<accession>A0A1Y1LMZ7</accession>
<dbReference type="EMBL" id="VVIM01000011">
    <property type="protein sequence ID" value="KAB0791098.1"/>
    <property type="molecule type" value="Genomic_DNA"/>
</dbReference>
<keyword evidence="9" id="KW-1185">Reference proteome</keyword>
<evidence type="ECO:0000259" key="6">
    <source>
        <dbReference type="PROSITE" id="PS50850"/>
    </source>
</evidence>
<dbReference type="PANTHER" id="PTHR48021:SF46">
    <property type="entry name" value="MAJOR FACILITATOR SUPERFAMILY (MFS) PROFILE DOMAIN-CONTAINING PROTEIN"/>
    <property type="match status" value="1"/>
</dbReference>
<feature type="transmembrane region" description="Helical" evidence="5">
    <location>
        <begin position="15"/>
        <end position="38"/>
    </location>
</feature>
<dbReference type="InterPro" id="IPR005828">
    <property type="entry name" value="MFS_sugar_transport-like"/>
</dbReference>
<name>A0A1Y1LMZ7_PHOPY</name>
<dbReference type="InterPro" id="IPR020846">
    <property type="entry name" value="MFS_dom"/>
</dbReference>
<dbReference type="Gene3D" id="1.20.1250.20">
    <property type="entry name" value="MFS general substrate transporter like domains"/>
    <property type="match status" value="1"/>
</dbReference>
<sequence length="289" mass="31925">MLGKRIIPNVSEGNALVQICSVLIVSIGGFSIGAHFAWPSPSTPQLIQNTSYIGQVTIEEASYFSVISGVSTIASSFLVANAMKHVGRKRIIWSMTIPQLLSWILIAQAKSIAPIYIARALSGIGEAIGFCTITVYIGEITTPELRGKWGSMFSCATLLGNLCITVANDYIGIATAAYIFLFAPLLQLVLVALLPDSPYFLLEKGRYDDAKAALRQLRWKTDVDDEFLALRKDVERQISESGSFMDLLKIVTNRRALWVITYWAAHLPAIQRVFRVRHLRAVHLPVSRS</sequence>
<protein>
    <recommendedName>
        <fullName evidence="6">Major facilitator superfamily (MFS) profile domain-containing protein</fullName>
    </recommendedName>
</protein>
<keyword evidence="2 5" id="KW-0812">Transmembrane</keyword>
<reference evidence="8 9" key="2">
    <citation type="journal article" date="2018" name="Elife">
        <title>Firefly genomes illuminate parallel origins of bioluminescence in beetles.</title>
        <authorList>
            <person name="Fallon T.R."/>
            <person name="Lower S.E."/>
            <person name="Chang C.H."/>
            <person name="Bessho-Uehara M."/>
            <person name="Martin G.J."/>
            <person name="Bewick A.J."/>
            <person name="Behringer M."/>
            <person name="Debat H.J."/>
            <person name="Wong I."/>
            <person name="Day J.C."/>
            <person name="Suvorov A."/>
            <person name="Silva C.J."/>
            <person name="Stanger-Hall K.F."/>
            <person name="Hall D.W."/>
            <person name="Schmitz R.J."/>
            <person name="Nelson D.R."/>
            <person name="Lewis S.M."/>
            <person name="Shigenobu S."/>
            <person name="Bybee S.M."/>
            <person name="Larracuente A.M."/>
            <person name="Oba Y."/>
            <person name="Weng J.K."/>
        </authorList>
    </citation>
    <scope>NUCLEOTIDE SEQUENCE [LARGE SCALE GENOMIC DNA]</scope>
    <source>
        <strain evidence="8">1611_PpyrPB1</strain>
        <tissue evidence="8">Whole body</tissue>
    </source>
</reference>
<dbReference type="SUPFAM" id="SSF103473">
    <property type="entry name" value="MFS general substrate transporter"/>
    <property type="match status" value="1"/>
</dbReference>
<dbReference type="PANTHER" id="PTHR48021">
    <property type="match status" value="1"/>
</dbReference>
<evidence type="ECO:0000313" key="9">
    <source>
        <dbReference type="Proteomes" id="UP000327044"/>
    </source>
</evidence>
<gene>
    <name evidence="8" type="ORF">PPYR_02898</name>
</gene>
<dbReference type="Proteomes" id="UP000327044">
    <property type="component" value="Unassembled WGS sequence"/>
</dbReference>
<proteinExistence type="predicted"/>
<dbReference type="AlphaFoldDB" id="A0A1Y1LMZ7"/>
<dbReference type="InterPro" id="IPR036259">
    <property type="entry name" value="MFS_trans_sf"/>
</dbReference>
<dbReference type="Pfam" id="PF00083">
    <property type="entry name" value="Sugar_tr"/>
    <property type="match status" value="1"/>
</dbReference>
<evidence type="ECO:0000256" key="5">
    <source>
        <dbReference type="SAM" id="Phobius"/>
    </source>
</evidence>
<evidence type="ECO:0000256" key="3">
    <source>
        <dbReference type="ARBA" id="ARBA00022989"/>
    </source>
</evidence>